<accession>A0A7C4XNL6</accession>
<feature type="domain" description="Phosphodiester glycosidase" evidence="2">
    <location>
        <begin position="295"/>
        <end position="419"/>
    </location>
</feature>
<dbReference type="AlphaFoldDB" id="A0A7C4XNL6"/>
<keyword evidence="1" id="KW-1133">Transmembrane helix</keyword>
<evidence type="ECO:0000313" key="3">
    <source>
        <dbReference type="EMBL" id="HGW29673.1"/>
    </source>
</evidence>
<reference evidence="3" key="1">
    <citation type="journal article" date="2020" name="mSystems">
        <title>Genome- and Community-Level Interaction Insights into Carbon Utilization and Element Cycling Functions of Hydrothermarchaeota in Hydrothermal Sediment.</title>
        <authorList>
            <person name="Zhou Z."/>
            <person name="Liu Y."/>
            <person name="Xu W."/>
            <person name="Pan J."/>
            <person name="Luo Z.H."/>
            <person name="Li M."/>
        </authorList>
    </citation>
    <scope>NUCLEOTIDE SEQUENCE [LARGE SCALE GENOMIC DNA]</scope>
    <source>
        <strain evidence="3">SpSt-417</strain>
    </source>
</reference>
<evidence type="ECO:0000256" key="1">
    <source>
        <dbReference type="SAM" id="Phobius"/>
    </source>
</evidence>
<dbReference type="PANTHER" id="PTHR40446">
    <property type="entry name" value="N-ACETYLGLUCOSAMINE-1-PHOSPHODIESTER ALPHA-N-ACETYLGLUCOSAMINIDASE"/>
    <property type="match status" value="1"/>
</dbReference>
<organism evidence="3">
    <name type="scientific">candidate division WWE3 bacterium</name>
    <dbReference type="NCBI Taxonomy" id="2053526"/>
    <lineage>
        <taxon>Bacteria</taxon>
        <taxon>Katanobacteria</taxon>
    </lineage>
</organism>
<dbReference type="EMBL" id="DSRT01000106">
    <property type="protein sequence ID" value="HGW29673.1"/>
    <property type="molecule type" value="Genomic_DNA"/>
</dbReference>
<evidence type="ECO:0000259" key="2">
    <source>
        <dbReference type="Pfam" id="PF09992"/>
    </source>
</evidence>
<proteinExistence type="predicted"/>
<gene>
    <name evidence="3" type="ORF">ENR63_01990</name>
</gene>
<keyword evidence="1" id="KW-0472">Membrane</keyword>
<sequence length="421" mass="45349">MGLFNNTNLKNKLHTPNLSISQNLKKVLRAVVIFALVLPALTYVAADYFNTKKELASIKDKLNSFESNLDQELFADHLKITEGMVLTSTLTDLQSEIEKLTQDKTLTSETNTKVNSIYTAYNTYLSNVARNKKDKLDTKEAEDKANGWGVLLLNKSFDQLAAEITEQNKALEDSYQKYLASLPPPTPQVSSGDYSYTTVSTERGSFGVHLIKVPISSVKVVTAAANSDNCKDNCPTKSLAQHVSDNGGYAGMNGSYFCPPDYSDCGGKVNSFDFALYKSSSGKWLNSKALGWSDTGLATFKGGSAKFYKKSTDYDGDGVTAGISNYPILLKDGNIVIDSDKLTSYQKNVKGTRGAIGVGSTNLYLALIYNATVSDAAYAMRALGAKDALNLDGGGSSAMYINGGYVVGPGRSLPNAIVLVK</sequence>
<keyword evidence="1" id="KW-0812">Transmembrane</keyword>
<dbReference type="InterPro" id="IPR018711">
    <property type="entry name" value="NAGPA"/>
</dbReference>
<dbReference type="Pfam" id="PF09992">
    <property type="entry name" value="NAGPA"/>
    <property type="match status" value="1"/>
</dbReference>
<dbReference type="PANTHER" id="PTHR40446:SF2">
    <property type="entry name" value="N-ACETYLGLUCOSAMINE-1-PHOSPHODIESTER ALPHA-N-ACETYLGLUCOSAMINIDASE"/>
    <property type="match status" value="1"/>
</dbReference>
<feature type="transmembrane region" description="Helical" evidence="1">
    <location>
        <begin position="27"/>
        <end position="46"/>
    </location>
</feature>
<comment type="caution">
    <text evidence="3">The sequence shown here is derived from an EMBL/GenBank/DDBJ whole genome shotgun (WGS) entry which is preliminary data.</text>
</comment>
<protein>
    <recommendedName>
        <fullName evidence="2">Phosphodiester glycosidase domain-containing protein</fullName>
    </recommendedName>
</protein>
<name>A0A7C4XNL6_UNCKA</name>